<keyword evidence="8 11" id="KW-0663">Pyridoxal phosphate</keyword>
<dbReference type="InterPro" id="IPR036052">
    <property type="entry name" value="TrpB-like_PALP_sf"/>
</dbReference>
<comment type="cofactor">
    <cofactor evidence="1 11 13">
        <name>pyridoxal 5'-phosphate</name>
        <dbReference type="ChEBI" id="CHEBI:597326"/>
    </cofactor>
</comment>
<dbReference type="CDD" id="cd01561">
    <property type="entry name" value="CBS_like"/>
    <property type="match status" value="1"/>
</dbReference>
<sequence length="311" mass="33028">MAKIAKNLTELIGNTPLLELESFKESRKAKGNIIAKLESFNPASSVKDRVGYAMIKDAEDKGLINKDTVIVEPTSGNTGVALAFVSAARGYKLILTMPDTMSVERRNLLKALGAELVLTPGSEGMKGAIAKAQEISKKTPNSIILQQFENPSNPEMHRNTTAQEILRDTDGKVDIFIAGVGTGGTVTGVGEVLKAHNSEVKIVAVEPTDSPVLSGGDPGPHKIQGIGAGFVPKILNTEIIDEIFKVENEESFKAAREVATTEGLLVGISSGAALHAAAEIAKREENAGKNIVVLLPDTGERYLSTVLFENE</sequence>
<feature type="binding site" evidence="11">
    <location>
        <position position="77"/>
    </location>
    <ligand>
        <name>pyridoxal 5'-phosphate</name>
        <dbReference type="ChEBI" id="CHEBI:597326"/>
    </ligand>
</feature>
<dbReference type="InterPro" id="IPR005856">
    <property type="entry name" value="Cys_synth"/>
</dbReference>
<gene>
    <name evidence="15" type="primary">cysK1</name>
    <name evidence="15" type="ORF">EUAN_15450</name>
</gene>
<dbReference type="FunFam" id="3.40.50.1100:FF:000002">
    <property type="entry name" value="Cysteine synthase"/>
    <property type="match status" value="1"/>
</dbReference>
<dbReference type="AlphaFoldDB" id="A0A1S1V7G0"/>
<evidence type="ECO:0000313" key="16">
    <source>
        <dbReference type="Proteomes" id="UP000180254"/>
    </source>
</evidence>
<dbReference type="GO" id="GO:0004124">
    <property type="term" value="F:cysteine synthase activity"/>
    <property type="evidence" value="ECO:0007669"/>
    <property type="project" value="UniProtKB-UniRule"/>
</dbReference>
<accession>A0A1S1V7G0</accession>
<dbReference type="InterPro" id="IPR005859">
    <property type="entry name" value="CysK"/>
</dbReference>
<protein>
    <recommendedName>
        <fullName evidence="5 13">Cysteine synthase</fullName>
        <ecNumber evidence="4 13">2.5.1.47</ecNumber>
    </recommendedName>
</protein>
<evidence type="ECO:0000256" key="5">
    <source>
        <dbReference type="ARBA" id="ARBA00019371"/>
    </source>
</evidence>
<evidence type="ECO:0000256" key="1">
    <source>
        <dbReference type="ARBA" id="ARBA00001933"/>
    </source>
</evidence>
<dbReference type="PROSITE" id="PS00901">
    <property type="entry name" value="CYS_SYNTHASE"/>
    <property type="match status" value="1"/>
</dbReference>
<organism evidence="15 16">
    <name type="scientific">Andreesenia angusta</name>
    <dbReference type="NCBI Taxonomy" id="39480"/>
    <lineage>
        <taxon>Bacteria</taxon>
        <taxon>Bacillati</taxon>
        <taxon>Bacillota</taxon>
        <taxon>Tissierellia</taxon>
        <taxon>Tissierellales</taxon>
        <taxon>Gottschalkiaceae</taxon>
        <taxon>Andreesenia</taxon>
    </lineage>
</organism>
<dbReference type="RefSeq" id="WP_071063336.1">
    <property type="nucleotide sequence ID" value="NZ_MKIE01000005.1"/>
</dbReference>
<dbReference type="PANTHER" id="PTHR10314">
    <property type="entry name" value="CYSTATHIONINE BETA-SYNTHASE"/>
    <property type="match status" value="1"/>
</dbReference>
<dbReference type="SUPFAM" id="SSF53686">
    <property type="entry name" value="Tryptophan synthase beta subunit-like PLP-dependent enzymes"/>
    <property type="match status" value="1"/>
</dbReference>
<comment type="similarity">
    <text evidence="3 13">Belongs to the cysteine synthase/cystathionine beta-synthase family.</text>
</comment>
<evidence type="ECO:0000256" key="11">
    <source>
        <dbReference type="PIRSR" id="PIRSR605856-50"/>
    </source>
</evidence>
<dbReference type="Pfam" id="PF00291">
    <property type="entry name" value="PALP"/>
    <property type="match status" value="1"/>
</dbReference>
<dbReference type="EMBL" id="MKIE01000005">
    <property type="protein sequence ID" value="OHW62097.1"/>
    <property type="molecule type" value="Genomic_DNA"/>
</dbReference>
<dbReference type="Proteomes" id="UP000180254">
    <property type="component" value="Unassembled WGS sequence"/>
</dbReference>
<dbReference type="Gene3D" id="3.40.50.1100">
    <property type="match status" value="2"/>
</dbReference>
<evidence type="ECO:0000259" key="14">
    <source>
        <dbReference type="Pfam" id="PF00291"/>
    </source>
</evidence>
<evidence type="ECO:0000256" key="7">
    <source>
        <dbReference type="ARBA" id="ARBA00022679"/>
    </source>
</evidence>
<evidence type="ECO:0000256" key="8">
    <source>
        <dbReference type="ARBA" id="ARBA00022898"/>
    </source>
</evidence>
<comment type="caution">
    <text evidence="15">The sequence shown here is derived from an EMBL/GenBank/DDBJ whole genome shotgun (WGS) entry which is preliminary data.</text>
</comment>
<dbReference type="InterPro" id="IPR050214">
    <property type="entry name" value="Cys_Synth/Cystath_Beta-Synth"/>
</dbReference>
<feature type="domain" description="Tryptophan synthase beta chain-like PALP" evidence="14">
    <location>
        <begin position="9"/>
        <end position="297"/>
    </location>
</feature>
<evidence type="ECO:0000313" key="15">
    <source>
        <dbReference type="EMBL" id="OHW62097.1"/>
    </source>
</evidence>
<dbReference type="OrthoDB" id="9808024at2"/>
<name>A0A1S1V7G0_9FIRM</name>
<dbReference type="NCBIfam" id="TIGR01136">
    <property type="entry name" value="cysKM"/>
    <property type="match status" value="1"/>
</dbReference>
<evidence type="ECO:0000256" key="10">
    <source>
        <dbReference type="ARBA" id="ARBA00047931"/>
    </source>
</evidence>
<dbReference type="UniPathway" id="UPA00136">
    <property type="reaction ID" value="UER00200"/>
</dbReference>
<evidence type="ECO:0000256" key="6">
    <source>
        <dbReference type="ARBA" id="ARBA00022605"/>
    </source>
</evidence>
<dbReference type="FunFam" id="3.40.50.1100:FF:000118">
    <property type="entry name" value="Related to CYS4-cystathionine beta-synthase"/>
    <property type="match status" value="1"/>
</dbReference>
<evidence type="ECO:0000256" key="13">
    <source>
        <dbReference type="RuleBase" id="RU003985"/>
    </source>
</evidence>
<dbReference type="EC" id="2.5.1.47" evidence="4 13"/>
<feature type="modified residue" description="N6-(pyridoxal phosphate)lysine" evidence="12">
    <location>
        <position position="47"/>
    </location>
</feature>
<dbReference type="NCBIfam" id="TIGR01139">
    <property type="entry name" value="cysK"/>
    <property type="match status" value="1"/>
</dbReference>
<evidence type="ECO:0000256" key="4">
    <source>
        <dbReference type="ARBA" id="ARBA00012681"/>
    </source>
</evidence>
<comment type="pathway">
    <text evidence="2">Amino-acid biosynthesis; L-cysteine biosynthesis; L-cysteine from L-serine: step 2/2.</text>
</comment>
<dbReference type="InterPro" id="IPR001216">
    <property type="entry name" value="P-phosphate_BS"/>
</dbReference>
<keyword evidence="16" id="KW-1185">Reference proteome</keyword>
<dbReference type="InterPro" id="IPR001926">
    <property type="entry name" value="TrpB-like_PALP"/>
</dbReference>
<feature type="binding site" evidence="11">
    <location>
        <position position="269"/>
    </location>
    <ligand>
        <name>pyridoxal 5'-phosphate</name>
        <dbReference type="ChEBI" id="CHEBI:597326"/>
    </ligand>
</feature>
<dbReference type="STRING" id="39480.EUAN_15450"/>
<keyword evidence="6 13" id="KW-0028">Amino-acid biosynthesis</keyword>
<keyword evidence="9 13" id="KW-0198">Cysteine biosynthesis</keyword>
<proteinExistence type="inferred from homology"/>
<evidence type="ECO:0000256" key="12">
    <source>
        <dbReference type="PIRSR" id="PIRSR605856-51"/>
    </source>
</evidence>
<reference evidence="15 16" key="1">
    <citation type="submission" date="2016-09" db="EMBL/GenBank/DDBJ databases">
        <title>Genome sequence of Eubacterium angustum.</title>
        <authorList>
            <person name="Poehlein A."/>
            <person name="Daniel R."/>
        </authorList>
    </citation>
    <scope>NUCLEOTIDE SEQUENCE [LARGE SCALE GENOMIC DNA]</scope>
    <source>
        <strain evidence="15 16">DSM 1989</strain>
    </source>
</reference>
<evidence type="ECO:0000256" key="9">
    <source>
        <dbReference type="ARBA" id="ARBA00023192"/>
    </source>
</evidence>
<feature type="binding site" evidence="11">
    <location>
        <begin position="181"/>
        <end position="185"/>
    </location>
    <ligand>
        <name>pyridoxal 5'-phosphate</name>
        <dbReference type="ChEBI" id="CHEBI:597326"/>
    </ligand>
</feature>
<dbReference type="GO" id="GO:0006535">
    <property type="term" value="P:cysteine biosynthetic process from serine"/>
    <property type="evidence" value="ECO:0007669"/>
    <property type="project" value="UniProtKB-UniRule"/>
</dbReference>
<evidence type="ECO:0000256" key="2">
    <source>
        <dbReference type="ARBA" id="ARBA00004962"/>
    </source>
</evidence>
<comment type="catalytic activity">
    <reaction evidence="10 13">
        <text>O-acetyl-L-serine + hydrogen sulfide = L-cysteine + acetate</text>
        <dbReference type="Rhea" id="RHEA:14829"/>
        <dbReference type="ChEBI" id="CHEBI:29919"/>
        <dbReference type="ChEBI" id="CHEBI:30089"/>
        <dbReference type="ChEBI" id="CHEBI:35235"/>
        <dbReference type="ChEBI" id="CHEBI:58340"/>
        <dbReference type="EC" id="2.5.1.47"/>
    </reaction>
</comment>
<evidence type="ECO:0000256" key="3">
    <source>
        <dbReference type="ARBA" id="ARBA00007103"/>
    </source>
</evidence>
<keyword evidence="7 13" id="KW-0808">Transferase</keyword>